<dbReference type="Pfam" id="PF00653">
    <property type="entry name" value="BIR"/>
    <property type="match status" value="2"/>
</dbReference>
<sequence>MEVTSARVNSFKKSKRVKNPEKPSSTATLKWPHPPDFKANPETLAEAGFYYDPAYGDSDNVTCYICEKELGGWEEDDDPFLLHWVKCGQRCCWASVRCGLPTDVDQSGRFVASDKTRNPTHKLMEKARLETFSAGKGWIHDQAKAHGANSAMMARAGFVYAPQHSGDDLATCLYCGTSLSGWDADDDPMDEHRKRAAKSDIPCAFFLALEPPSRSQSTKPPSKSQAKPSSRSTSKSKQQEVINPANTFDDEEDESDAVEAPKATKSTAKTPRKPRSTSSSTTKKSTAKTPKAKTQGTSRSGLRDVAEDDEEEEVELEVEVPKTAKKKAPSRSKSVAKADVQDQDDDAQLQPPVTVKKKARVRSKSVAKVQAVVDGEDNMIIEPPVTVKKKSKPQSKALGSEADSEIEIAEPRKPSRKPKKAAYESADEVVEEDVPRKSSRTKVDASAIADTEAAPRKVSRTKAKSSVVHPVISEEPRKTSRANSKAKVPDSEQENVLDPSEHETPPKTKTTTKPKHKRTASKSKPNVPIAVSDTESVDDEEKAAEVIPSKGKSSGKSKATRPVEVITVVSEDVFTVPPPPAPSDLATTTELLPLFIPKRKTPAAASSKQPSQSPKAAPQAKPISSSPKTRKVVEISSDDDSDIDNSKQGQHSNNVSRAESTKPQAFPQPQFKTPPRPPSRTQHKKSIIVETIQPSEEVQPSVPEHTSDNDVSMGQIELDTDQHMYDVPAPSTPPRQTTQLVHSNDFLSSNDSQTIAKPPLAPSIPLRNAPPVAATQPPFVPPLSKLPFTPMQNLTDAELDMTVEEWIRYQMDVEFDKFRRDGERELQQFRKKAEEARKIIEGL</sequence>
<dbReference type="SMART" id="SM00238">
    <property type="entry name" value="BIR"/>
    <property type="match status" value="2"/>
</dbReference>
<feature type="compositionally biased region" description="Acidic residues" evidence="3">
    <location>
        <begin position="306"/>
        <end position="318"/>
    </location>
</feature>
<feature type="compositionally biased region" description="Acidic residues" evidence="3">
    <location>
        <begin position="248"/>
        <end position="257"/>
    </location>
</feature>
<feature type="region of interest" description="Disordered" evidence="3">
    <location>
        <begin position="211"/>
        <end position="370"/>
    </location>
</feature>
<dbReference type="OMA" id="DEHYNRS"/>
<dbReference type="STRING" id="945553.A0A0D2NXK0"/>
<dbReference type="PROSITE" id="PS50143">
    <property type="entry name" value="BIR_REPEAT_2"/>
    <property type="match status" value="2"/>
</dbReference>
<dbReference type="PANTHER" id="PTHR46771:SF5">
    <property type="entry name" value="DETERIN"/>
    <property type="match status" value="1"/>
</dbReference>
<feature type="compositionally biased region" description="Basic residues" evidence="3">
    <location>
        <begin position="510"/>
        <end position="521"/>
    </location>
</feature>
<organism evidence="4 5">
    <name type="scientific">Hypholoma sublateritium (strain FD-334 SS-4)</name>
    <dbReference type="NCBI Taxonomy" id="945553"/>
    <lineage>
        <taxon>Eukaryota</taxon>
        <taxon>Fungi</taxon>
        <taxon>Dikarya</taxon>
        <taxon>Basidiomycota</taxon>
        <taxon>Agaricomycotina</taxon>
        <taxon>Agaricomycetes</taxon>
        <taxon>Agaricomycetidae</taxon>
        <taxon>Agaricales</taxon>
        <taxon>Agaricineae</taxon>
        <taxon>Strophariaceae</taxon>
        <taxon>Hypholoma</taxon>
    </lineage>
</organism>
<feature type="compositionally biased region" description="Low complexity" evidence="3">
    <location>
        <begin position="276"/>
        <end position="294"/>
    </location>
</feature>
<feature type="compositionally biased region" description="Polar residues" evidence="3">
    <location>
        <begin position="646"/>
        <end position="663"/>
    </location>
</feature>
<keyword evidence="5" id="KW-1185">Reference proteome</keyword>
<proteinExistence type="predicted"/>
<evidence type="ECO:0000256" key="1">
    <source>
        <dbReference type="ARBA" id="ARBA00022723"/>
    </source>
</evidence>
<accession>A0A0D2NXK0</accession>
<dbReference type="PANTHER" id="PTHR46771">
    <property type="entry name" value="DETERIN"/>
    <property type="match status" value="1"/>
</dbReference>
<dbReference type="InterPro" id="IPR051190">
    <property type="entry name" value="Baculoviral_IAP"/>
</dbReference>
<feature type="region of interest" description="Disordered" evidence="3">
    <location>
        <begin position="1"/>
        <end position="37"/>
    </location>
</feature>
<gene>
    <name evidence="4" type="ORF">HYPSUDRAFT_39705</name>
</gene>
<dbReference type="SUPFAM" id="SSF57924">
    <property type="entry name" value="Inhibitor of apoptosis (IAP) repeat"/>
    <property type="match status" value="2"/>
</dbReference>
<dbReference type="Gene3D" id="1.10.1170.10">
    <property type="entry name" value="Inhibitor Of Apoptosis Protein (2mihbC-IAP-1), Chain A"/>
    <property type="match status" value="2"/>
</dbReference>
<keyword evidence="2" id="KW-0862">Zinc</keyword>
<feature type="region of interest" description="Disordered" evidence="3">
    <location>
        <begin position="382"/>
        <end position="711"/>
    </location>
</feature>
<evidence type="ECO:0000313" key="5">
    <source>
        <dbReference type="Proteomes" id="UP000054270"/>
    </source>
</evidence>
<dbReference type="GO" id="GO:0046872">
    <property type="term" value="F:metal ion binding"/>
    <property type="evidence" value="ECO:0007669"/>
    <property type="project" value="UniProtKB-KW"/>
</dbReference>
<name>A0A0D2NXK0_HYPSF</name>
<protein>
    <recommendedName>
        <fullName evidence="6">BIR-domain-containing protein</fullName>
    </recommendedName>
</protein>
<dbReference type="EMBL" id="KN817542">
    <property type="protein sequence ID" value="KJA23519.1"/>
    <property type="molecule type" value="Genomic_DNA"/>
</dbReference>
<dbReference type="AlphaFoldDB" id="A0A0D2NXK0"/>
<dbReference type="CDD" id="cd00022">
    <property type="entry name" value="BIR"/>
    <property type="match status" value="1"/>
</dbReference>
<evidence type="ECO:0000256" key="3">
    <source>
        <dbReference type="SAM" id="MobiDB-lite"/>
    </source>
</evidence>
<feature type="compositionally biased region" description="Low complexity" evidence="3">
    <location>
        <begin position="602"/>
        <end position="627"/>
    </location>
</feature>
<dbReference type="Proteomes" id="UP000054270">
    <property type="component" value="Unassembled WGS sequence"/>
</dbReference>
<dbReference type="OrthoDB" id="2196114at2759"/>
<keyword evidence="1" id="KW-0479">Metal-binding</keyword>
<evidence type="ECO:0000256" key="2">
    <source>
        <dbReference type="ARBA" id="ARBA00022833"/>
    </source>
</evidence>
<feature type="compositionally biased region" description="Low complexity" evidence="3">
    <location>
        <begin position="211"/>
        <end position="236"/>
    </location>
</feature>
<evidence type="ECO:0000313" key="4">
    <source>
        <dbReference type="EMBL" id="KJA23519.1"/>
    </source>
</evidence>
<evidence type="ECO:0008006" key="6">
    <source>
        <dbReference type="Google" id="ProtNLM"/>
    </source>
</evidence>
<reference evidence="5" key="1">
    <citation type="submission" date="2014-04" db="EMBL/GenBank/DDBJ databases">
        <title>Evolutionary Origins and Diversification of the Mycorrhizal Mutualists.</title>
        <authorList>
            <consortium name="DOE Joint Genome Institute"/>
            <consortium name="Mycorrhizal Genomics Consortium"/>
            <person name="Kohler A."/>
            <person name="Kuo A."/>
            <person name="Nagy L.G."/>
            <person name="Floudas D."/>
            <person name="Copeland A."/>
            <person name="Barry K.W."/>
            <person name="Cichocki N."/>
            <person name="Veneault-Fourrey C."/>
            <person name="LaButti K."/>
            <person name="Lindquist E.A."/>
            <person name="Lipzen A."/>
            <person name="Lundell T."/>
            <person name="Morin E."/>
            <person name="Murat C."/>
            <person name="Riley R."/>
            <person name="Ohm R."/>
            <person name="Sun H."/>
            <person name="Tunlid A."/>
            <person name="Henrissat B."/>
            <person name="Grigoriev I.V."/>
            <person name="Hibbett D.S."/>
            <person name="Martin F."/>
        </authorList>
    </citation>
    <scope>NUCLEOTIDE SEQUENCE [LARGE SCALE GENOMIC DNA]</scope>
    <source>
        <strain evidence="5">FD-334 SS-4</strain>
    </source>
</reference>
<dbReference type="InterPro" id="IPR001370">
    <property type="entry name" value="BIR_rpt"/>
</dbReference>
<feature type="compositionally biased region" description="Basic residues" evidence="3">
    <location>
        <begin position="355"/>
        <end position="365"/>
    </location>
</feature>